<proteinExistence type="inferred from homology"/>
<evidence type="ECO:0000256" key="5">
    <source>
        <dbReference type="ARBA" id="ARBA00039879"/>
    </source>
</evidence>
<protein>
    <recommendedName>
        <fullName evidence="5 7">Arsenate reductase</fullName>
        <ecNumber evidence="4 7">1.20.4.1</ecNumber>
    </recommendedName>
</protein>
<dbReference type="EC" id="1.20.4.1" evidence="4 7"/>
<comment type="caution">
    <text evidence="8">The sequence shown here is derived from an EMBL/GenBank/DDBJ whole genome shotgun (WGS) entry which is preliminary data.</text>
</comment>
<evidence type="ECO:0000256" key="1">
    <source>
        <dbReference type="ARBA" id="ARBA00007198"/>
    </source>
</evidence>
<dbReference type="Gene3D" id="3.40.30.10">
    <property type="entry name" value="Glutaredoxin"/>
    <property type="match status" value="1"/>
</dbReference>
<dbReference type="InterPro" id="IPR006660">
    <property type="entry name" value="Arsenate_reductase-like"/>
</dbReference>
<evidence type="ECO:0000256" key="4">
    <source>
        <dbReference type="ARBA" id="ARBA00038969"/>
    </source>
</evidence>
<dbReference type="GO" id="GO:0046685">
    <property type="term" value="P:response to arsenic-containing substance"/>
    <property type="evidence" value="ECO:0007669"/>
    <property type="project" value="UniProtKB-KW"/>
</dbReference>
<dbReference type="InterPro" id="IPR006659">
    <property type="entry name" value="Arsenate_reductase"/>
</dbReference>
<gene>
    <name evidence="8" type="ORF">BKE38_21725</name>
</gene>
<dbReference type="PANTHER" id="PTHR30041">
    <property type="entry name" value="ARSENATE REDUCTASE"/>
    <property type="match status" value="1"/>
</dbReference>
<evidence type="ECO:0000256" key="7">
    <source>
        <dbReference type="RuleBase" id="RU362029"/>
    </source>
</evidence>
<keyword evidence="3 7" id="KW-0560">Oxidoreductase</keyword>
<dbReference type="Pfam" id="PF03960">
    <property type="entry name" value="ArsC"/>
    <property type="match status" value="1"/>
</dbReference>
<dbReference type="NCBIfam" id="TIGR00014">
    <property type="entry name" value="arsC"/>
    <property type="match status" value="1"/>
</dbReference>
<evidence type="ECO:0000256" key="3">
    <source>
        <dbReference type="ARBA" id="ARBA00023002"/>
    </source>
</evidence>
<evidence type="ECO:0000313" key="8">
    <source>
        <dbReference type="EMBL" id="ONG48658.1"/>
    </source>
</evidence>
<accession>A0A1V2GXQ9</accession>
<dbReference type="AlphaFoldDB" id="A0A1V2GXQ9"/>
<evidence type="ECO:0000313" key="9">
    <source>
        <dbReference type="Proteomes" id="UP000188879"/>
    </source>
</evidence>
<name>A0A1V2GXQ9_9PROT</name>
<comment type="similarity">
    <text evidence="1 6 7">Belongs to the ArsC family.</text>
</comment>
<dbReference type="EMBL" id="MLCO01000241">
    <property type="protein sequence ID" value="ONG48658.1"/>
    <property type="molecule type" value="Genomic_DNA"/>
</dbReference>
<keyword evidence="9" id="KW-1185">Reference proteome</keyword>
<dbReference type="GO" id="GO:0008794">
    <property type="term" value="F:arsenate reductase (glutaredoxin) activity"/>
    <property type="evidence" value="ECO:0007669"/>
    <property type="project" value="UniProtKB-UniRule"/>
</dbReference>
<organism evidence="8 9">
    <name type="scientific">Teichococcus deserti</name>
    <dbReference type="NCBI Taxonomy" id="1817963"/>
    <lineage>
        <taxon>Bacteria</taxon>
        <taxon>Pseudomonadati</taxon>
        <taxon>Pseudomonadota</taxon>
        <taxon>Alphaproteobacteria</taxon>
        <taxon>Acetobacterales</taxon>
        <taxon>Roseomonadaceae</taxon>
        <taxon>Roseomonas</taxon>
    </lineage>
</organism>
<reference evidence="8 9" key="1">
    <citation type="submission" date="2016-10" db="EMBL/GenBank/DDBJ databases">
        <title>Draft Genome sequence of Roseomonas sp. strain M3.</title>
        <authorList>
            <person name="Subhash Y."/>
            <person name="Lee S."/>
        </authorList>
    </citation>
    <scope>NUCLEOTIDE SEQUENCE [LARGE SCALE GENOMIC DNA]</scope>
    <source>
        <strain evidence="8 9">M3</strain>
    </source>
</reference>
<dbReference type="Proteomes" id="UP000188879">
    <property type="component" value="Unassembled WGS sequence"/>
</dbReference>
<dbReference type="CDD" id="cd03034">
    <property type="entry name" value="ArsC_ArsC"/>
    <property type="match status" value="1"/>
</dbReference>
<dbReference type="SUPFAM" id="SSF52833">
    <property type="entry name" value="Thioredoxin-like"/>
    <property type="match status" value="1"/>
</dbReference>
<comment type="catalytic activity">
    <reaction evidence="7">
        <text>[glutaredoxin]-dithiol + arsenate + glutathione + H(+) = glutathionyl-S-S-[glutaredoxin] + arsenite + H2O</text>
        <dbReference type="Rhea" id="RHEA:22016"/>
        <dbReference type="Rhea" id="RHEA-COMP:10729"/>
        <dbReference type="Rhea" id="RHEA-COMP:17668"/>
        <dbReference type="ChEBI" id="CHEBI:15377"/>
        <dbReference type="ChEBI" id="CHEBI:15378"/>
        <dbReference type="ChEBI" id="CHEBI:29242"/>
        <dbReference type="ChEBI" id="CHEBI:29950"/>
        <dbReference type="ChEBI" id="CHEBI:48597"/>
        <dbReference type="ChEBI" id="CHEBI:57925"/>
        <dbReference type="ChEBI" id="CHEBI:146199"/>
        <dbReference type="EC" id="1.20.4.1"/>
    </reaction>
</comment>
<evidence type="ECO:0000256" key="2">
    <source>
        <dbReference type="ARBA" id="ARBA00022849"/>
    </source>
</evidence>
<dbReference type="OrthoDB" id="9790554at2"/>
<keyword evidence="2" id="KW-0059">Arsenical resistance</keyword>
<dbReference type="PANTHER" id="PTHR30041:SF5">
    <property type="entry name" value="ARSENATE REDUCTASE-RELATED"/>
    <property type="match status" value="1"/>
</dbReference>
<sequence length="118" mass="12333">MTVTILHNPRCGTSRSTLALLREAGLAPVVVEYLKTPLDAAALTALVARLGIPARDLLRAKEPAFAGLGLGDPAGLPDAAAIAAMAQHPILMNRPVVITEKGARLCRPPETVREILPG</sequence>
<dbReference type="InterPro" id="IPR036249">
    <property type="entry name" value="Thioredoxin-like_sf"/>
</dbReference>
<evidence type="ECO:0000256" key="6">
    <source>
        <dbReference type="PROSITE-ProRule" id="PRU01282"/>
    </source>
</evidence>
<dbReference type="PROSITE" id="PS51353">
    <property type="entry name" value="ARSC"/>
    <property type="match status" value="1"/>
</dbReference>